<protein>
    <submittedName>
        <fullName evidence="1">Uncharacterized protein</fullName>
    </submittedName>
</protein>
<dbReference type="EMBL" id="UINC01039347">
    <property type="protein sequence ID" value="SVB37700.1"/>
    <property type="molecule type" value="Genomic_DNA"/>
</dbReference>
<proteinExistence type="predicted"/>
<evidence type="ECO:0000313" key="1">
    <source>
        <dbReference type="EMBL" id="SVB37700.1"/>
    </source>
</evidence>
<organism evidence="1">
    <name type="scientific">marine metagenome</name>
    <dbReference type="NCBI Taxonomy" id="408172"/>
    <lineage>
        <taxon>unclassified sequences</taxon>
        <taxon>metagenomes</taxon>
        <taxon>ecological metagenomes</taxon>
    </lineage>
</organism>
<accession>A0A382DGR9</accession>
<reference evidence="1" key="1">
    <citation type="submission" date="2018-05" db="EMBL/GenBank/DDBJ databases">
        <authorList>
            <person name="Lanie J.A."/>
            <person name="Ng W.-L."/>
            <person name="Kazmierczak K.M."/>
            <person name="Andrzejewski T.M."/>
            <person name="Davidsen T.M."/>
            <person name="Wayne K.J."/>
            <person name="Tettelin H."/>
            <person name="Glass J.I."/>
            <person name="Rusch D."/>
            <person name="Podicherti R."/>
            <person name="Tsui H.-C.T."/>
            <person name="Winkler M.E."/>
        </authorList>
    </citation>
    <scope>NUCLEOTIDE SEQUENCE</scope>
</reference>
<sequence length="61" mass="6952">MGADSMAGVRQLARVTRFGIVVTRRILEQEVMYGCSTKSEDSIKTRDAQIPRWPQSYDAFQ</sequence>
<gene>
    <name evidence="1" type="ORF">METZ01_LOCUS190554</name>
</gene>
<name>A0A382DGR9_9ZZZZ</name>
<dbReference type="AlphaFoldDB" id="A0A382DGR9"/>